<dbReference type="InterPro" id="IPR001347">
    <property type="entry name" value="SIS_dom"/>
</dbReference>
<proteinExistence type="predicted"/>
<evidence type="ECO:0000259" key="5">
    <source>
        <dbReference type="PROSITE" id="PS51464"/>
    </source>
</evidence>
<evidence type="ECO:0000313" key="6">
    <source>
        <dbReference type="EMBL" id="PJG58141.1"/>
    </source>
</evidence>
<name>A0A2H9U2A6_9GAMM</name>
<evidence type="ECO:0000313" key="7">
    <source>
        <dbReference type="Proteomes" id="UP000235861"/>
    </source>
</evidence>
<dbReference type="InterPro" id="IPR046348">
    <property type="entry name" value="SIS_dom_sf"/>
</dbReference>
<dbReference type="SUPFAM" id="SSF46689">
    <property type="entry name" value="Homeodomain-like"/>
    <property type="match status" value="1"/>
</dbReference>
<protein>
    <submittedName>
        <fullName evidence="6">XRE family transcriptional regulator</fullName>
    </submittedName>
</protein>
<evidence type="ECO:0000259" key="4">
    <source>
        <dbReference type="PROSITE" id="PS51071"/>
    </source>
</evidence>
<dbReference type="GO" id="GO:0003677">
    <property type="term" value="F:DNA binding"/>
    <property type="evidence" value="ECO:0007669"/>
    <property type="project" value="UniProtKB-KW"/>
</dbReference>
<dbReference type="PROSITE" id="PS51464">
    <property type="entry name" value="SIS"/>
    <property type="match status" value="1"/>
</dbReference>
<dbReference type="InterPro" id="IPR036388">
    <property type="entry name" value="WH-like_DNA-bd_sf"/>
</dbReference>
<comment type="caution">
    <text evidence="6">The sequence shown here is derived from an EMBL/GenBank/DDBJ whole genome shotgun (WGS) entry which is preliminary data.</text>
</comment>
<dbReference type="CDD" id="cd05013">
    <property type="entry name" value="SIS_RpiR"/>
    <property type="match status" value="1"/>
</dbReference>
<dbReference type="RefSeq" id="WP_100294730.1">
    <property type="nucleotide sequence ID" value="NZ_PGGC01000131.1"/>
</dbReference>
<keyword evidence="3" id="KW-0804">Transcription</keyword>
<dbReference type="GO" id="GO:1901135">
    <property type="term" value="P:carbohydrate derivative metabolic process"/>
    <property type="evidence" value="ECO:0007669"/>
    <property type="project" value="InterPro"/>
</dbReference>
<dbReference type="InterPro" id="IPR047640">
    <property type="entry name" value="RpiR-like"/>
</dbReference>
<evidence type="ECO:0000256" key="3">
    <source>
        <dbReference type="ARBA" id="ARBA00023163"/>
    </source>
</evidence>
<dbReference type="GO" id="GO:0003700">
    <property type="term" value="F:DNA-binding transcription factor activity"/>
    <property type="evidence" value="ECO:0007669"/>
    <property type="project" value="InterPro"/>
</dbReference>
<dbReference type="Pfam" id="PF01418">
    <property type="entry name" value="HTH_6"/>
    <property type="match status" value="1"/>
</dbReference>
<dbReference type="SUPFAM" id="SSF53697">
    <property type="entry name" value="SIS domain"/>
    <property type="match status" value="1"/>
</dbReference>
<accession>A0A2H9U2A6</accession>
<organism evidence="6 7">
    <name type="scientific">Aeromonas cavernicola</name>
    <dbReference type="NCBI Taxonomy" id="1006623"/>
    <lineage>
        <taxon>Bacteria</taxon>
        <taxon>Pseudomonadati</taxon>
        <taxon>Pseudomonadota</taxon>
        <taxon>Gammaproteobacteria</taxon>
        <taxon>Aeromonadales</taxon>
        <taxon>Aeromonadaceae</taxon>
        <taxon>Aeromonas</taxon>
    </lineage>
</organism>
<dbReference type="InterPro" id="IPR035472">
    <property type="entry name" value="RpiR-like_SIS"/>
</dbReference>
<dbReference type="Pfam" id="PF01380">
    <property type="entry name" value="SIS"/>
    <property type="match status" value="1"/>
</dbReference>
<dbReference type="Gene3D" id="3.40.50.10490">
    <property type="entry name" value="Glucose-6-phosphate isomerase like protein, domain 1"/>
    <property type="match status" value="1"/>
</dbReference>
<dbReference type="AlphaFoldDB" id="A0A2H9U2A6"/>
<dbReference type="InterPro" id="IPR009057">
    <property type="entry name" value="Homeodomain-like_sf"/>
</dbReference>
<dbReference type="InterPro" id="IPR000281">
    <property type="entry name" value="HTH_RpiR"/>
</dbReference>
<evidence type="ECO:0000256" key="2">
    <source>
        <dbReference type="ARBA" id="ARBA00023125"/>
    </source>
</evidence>
<reference evidence="6 7" key="1">
    <citation type="submission" date="2017-11" db="EMBL/GenBank/DDBJ databases">
        <title>Draft genome sequence of environmental isolate Aeromonas cavernicola sp. nov. MDC 2508.</title>
        <authorList>
            <person name="Colston S.M."/>
            <person name="Navarro A."/>
            <person name="Martinez-Murcia A.J."/>
            <person name="Graf J."/>
        </authorList>
    </citation>
    <scope>NUCLEOTIDE SEQUENCE [LARGE SCALE GENOMIC DNA]</scope>
    <source>
        <strain evidence="6 7">MDC 2508</strain>
    </source>
</reference>
<dbReference type="OrthoDB" id="370421at2"/>
<keyword evidence="1" id="KW-0805">Transcription regulation</keyword>
<dbReference type="PANTHER" id="PTHR30514:SF17">
    <property type="entry name" value="HTH-TYPE TRANSCRIPTIONAL REGULATOR MURR"/>
    <property type="match status" value="1"/>
</dbReference>
<sequence>MLTLSKITNIRSQLSPSELKIADYILASPELVTRFSSQELALQADVSQSSIVKFTQKIGFKGFTAFKLAISEDLGRKHAIKTDTVGELYNGIGRDDDLETMAKKLAQEKINSLIETTQALDYRLLAQIIERLDQATRVQLVGIGGSALTANDLYYKLLKIGVTTLFAQDSHAQISIAETLGPNDVQLVLSYSGMSRDVLVAAELAKKKGATLIAATSFRQSPLRQMADMVLDTVAEENELRISSISSRTAQNAITDMLFLGLVQRRDEQAWTLINGTRGAIERLNNQ</sequence>
<dbReference type="Gene3D" id="1.10.10.10">
    <property type="entry name" value="Winged helix-like DNA-binding domain superfamily/Winged helix DNA-binding domain"/>
    <property type="match status" value="1"/>
</dbReference>
<dbReference type="PROSITE" id="PS51071">
    <property type="entry name" value="HTH_RPIR"/>
    <property type="match status" value="1"/>
</dbReference>
<keyword evidence="7" id="KW-1185">Reference proteome</keyword>
<feature type="domain" description="HTH rpiR-type" evidence="4">
    <location>
        <begin position="1"/>
        <end position="77"/>
    </location>
</feature>
<evidence type="ECO:0000256" key="1">
    <source>
        <dbReference type="ARBA" id="ARBA00023015"/>
    </source>
</evidence>
<dbReference type="Proteomes" id="UP000235861">
    <property type="component" value="Unassembled WGS sequence"/>
</dbReference>
<keyword evidence="2" id="KW-0238">DNA-binding</keyword>
<feature type="domain" description="SIS" evidence="5">
    <location>
        <begin position="128"/>
        <end position="268"/>
    </location>
</feature>
<dbReference type="GO" id="GO:0097367">
    <property type="term" value="F:carbohydrate derivative binding"/>
    <property type="evidence" value="ECO:0007669"/>
    <property type="project" value="InterPro"/>
</dbReference>
<gene>
    <name evidence="6" type="ORF">CUC53_14040</name>
</gene>
<dbReference type="EMBL" id="PGGC01000131">
    <property type="protein sequence ID" value="PJG58141.1"/>
    <property type="molecule type" value="Genomic_DNA"/>
</dbReference>
<dbReference type="PANTHER" id="PTHR30514">
    <property type="entry name" value="GLUCOKINASE"/>
    <property type="match status" value="1"/>
</dbReference>